<dbReference type="Pfam" id="PF13386">
    <property type="entry name" value="DsbD_2"/>
    <property type="match status" value="1"/>
</dbReference>
<proteinExistence type="predicted"/>
<feature type="transmembrane region" description="Helical" evidence="1">
    <location>
        <begin position="61"/>
        <end position="80"/>
    </location>
</feature>
<evidence type="ECO:0000313" key="3">
    <source>
        <dbReference type="EMBL" id="QID19003.1"/>
    </source>
</evidence>
<protein>
    <submittedName>
        <fullName evidence="3">Sulfite exporter TauE/SafE family protein</fullName>
    </submittedName>
</protein>
<evidence type="ECO:0000256" key="1">
    <source>
        <dbReference type="SAM" id="Phobius"/>
    </source>
</evidence>
<name>A0A6C1B6E2_9RHOO</name>
<dbReference type="RefSeq" id="WP_173767206.1">
    <property type="nucleotide sequence ID" value="NZ_CP048836.1"/>
</dbReference>
<feature type="transmembrane region" description="Helical" evidence="1">
    <location>
        <begin position="182"/>
        <end position="204"/>
    </location>
</feature>
<gene>
    <name evidence="3" type="ORF">G3580_16085</name>
</gene>
<feature type="domain" description="Urease accessory protein UreH-like transmembrane" evidence="2">
    <location>
        <begin position="21"/>
        <end position="230"/>
    </location>
</feature>
<dbReference type="KEGG" id="azq:G3580_16085"/>
<dbReference type="Proteomes" id="UP000501991">
    <property type="component" value="Chromosome"/>
</dbReference>
<dbReference type="InterPro" id="IPR039447">
    <property type="entry name" value="UreH-like_TM_dom"/>
</dbReference>
<dbReference type="EMBL" id="CP048836">
    <property type="protein sequence ID" value="QID19003.1"/>
    <property type="molecule type" value="Genomic_DNA"/>
</dbReference>
<keyword evidence="4" id="KW-1185">Reference proteome</keyword>
<feature type="transmembrane region" description="Helical" evidence="1">
    <location>
        <begin position="147"/>
        <end position="170"/>
    </location>
</feature>
<feature type="transmembrane region" description="Helical" evidence="1">
    <location>
        <begin position="216"/>
        <end position="235"/>
    </location>
</feature>
<keyword evidence="1" id="KW-1133">Transmembrane helix</keyword>
<sequence length="237" mass="24264">MSPDALAALIAPDGHIGLAGALVLGLSMGLTACTVTCLPYMGTWALGRAGRGRETLVHTGAFVAGRVAAYTALGALAGQLGQWLVDSLQGPLGQRAIGGASLFAGLWLMLAERRAPRAAPPTLHFHPRRHDRARACAGTRLAAAPPFLMGAALSLTPCAPLGWLIGMSAATGSLGEGLARGLAFGLGAGITPLLLLVPAAGVLGRRLRRERAWLGLWLRVGAGGVLIFLGSQRLFSA</sequence>
<evidence type="ECO:0000259" key="2">
    <source>
        <dbReference type="Pfam" id="PF13386"/>
    </source>
</evidence>
<accession>A0A6C1B6E2</accession>
<reference evidence="3 4" key="1">
    <citation type="submission" date="2020-02" db="EMBL/GenBank/DDBJ databases">
        <title>Nitrogenibacter mangrovi gen. nov., sp. nov. isolated from mangrove sediment, a denitrifying betaproteobacterium.</title>
        <authorList>
            <person name="Liao H."/>
            <person name="Tian Y."/>
        </authorList>
    </citation>
    <scope>NUCLEOTIDE SEQUENCE [LARGE SCALE GENOMIC DNA]</scope>
    <source>
        <strain evidence="3 4">M9-3-2</strain>
    </source>
</reference>
<feature type="transmembrane region" description="Helical" evidence="1">
    <location>
        <begin position="92"/>
        <end position="110"/>
    </location>
</feature>
<evidence type="ECO:0000313" key="4">
    <source>
        <dbReference type="Proteomes" id="UP000501991"/>
    </source>
</evidence>
<keyword evidence="1" id="KW-0472">Membrane</keyword>
<organism evidence="3 4">
    <name type="scientific">Nitrogeniibacter mangrovi</name>
    <dbReference type="NCBI Taxonomy" id="2016596"/>
    <lineage>
        <taxon>Bacteria</taxon>
        <taxon>Pseudomonadati</taxon>
        <taxon>Pseudomonadota</taxon>
        <taxon>Betaproteobacteria</taxon>
        <taxon>Rhodocyclales</taxon>
        <taxon>Zoogloeaceae</taxon>
        <taxon>Nitrogeniibacter</taxon>
    </lineage>
</organism>
<dbReference type="AlphaFoldDB" id="A0A6C1B6E2"/>
<feature type="transmembrane region" description="Helical" evidence="1">
    <location>
        <begin position="16"/>
        <end position="40"/>
    </location>
</feature>
<keyword evidence="1" id="KW-0812">Transmembrane</keyword>